<evidence type="ECO:0000256" key="1">
    <source>
        <dbReference type="ARBA" id="ARBA00005953"/>
    </source>
</evidence>
<evidence type="ECO:0000256" key="2">
    <source>
        <dbReference type="ARBA" id="ARBA00022801"/>
    </source>
</evidence>
<gene>
    <name evidence="3" type="ordered locus">A2cp1_0777</name>
</gene>
<sequence length="137" mass="15700">MAFRIRQPVRHPDVDRAGIVYFPRFYDFFHRALEDFFTAEVGIPFWDLGDQLKVALPVVRIETDFEKPLQHGDAVTIQLTTLHIGAHSISIRYDVFRPNEAETAASSTIVLCCIEVPAWKKAPIPPEIRAAFEKHRV</sequence>
<dbReference type="GO" id="GO:0047617">
    <property type="term" value="F:fatty acyl-CoA hydrolase activity"/>
    <property type="evidence" value="ECO:0007669"/>
    <property type="project" value="TreeGrafter"/>
</dbReference>
<dbReference type="Gene3D" id="3.10.129.10">
    <property type="entry name" value="Hotdog Thioesterase"/>
    <property type="match status" value="1"/>
</dbReference>
<dbReference type="InterPro" id="IPR050563">
    <property type="entry name" value="4-hydroxybenzoyl-CoA_TE"/>
</dbReference>
<organism evidence="3 4">
    <name type="scientific">Anaeromyxobacter dehalogenans (strain ATCC BAA-258 / DSM 21875 / 2CP-1)</name>
    <dbReference type="NCBI Taxonomy" id="455488"/>
    <lineage>
        <taxon>Bacteria</taxon>
        <taxon>Pseudomonadati</taxon>
        <taxon>Myxococcota</taxon>
        <taxon>Myxococcia</taxon>
        <taxon>Myxococcales</taxon>
        <taxon>Cystobacterineae</taxon>
        <taxon>Anaeromyxobacteraceae</taxon>
        <taxon>Anaeromyxobacter</taxon>
    </lineage>
</organism>
<reference evidence="3" key="1">
    <citation type="submission" date="2009-01" db="EMBL/GenBank/DDBJ databases">
        <title>Complete sequence of Anaeromyxobacter dehalogenans 2CP-1.</title>
        <authorList>
            <consortium name="US DOE Joint Genome Institute"/>
            <person name="Lucas S."/>
            <person name="Copeland A."/>
            <person name="Lapidus A."/>
            <person name="Glavina del Rio T."/>
            <person name="Dalin E."/>
            <person name="Tice H."/>
            <person name="Bruce D."/>
            <person name="Goodwin L."/>
            <person name="Pitluck S."/>
            <person name="Saunders E."/>
            <person name="Brettin T."/>
            <person name="Detter J.C."/>
            <person name="Han C."/>
            <person name="Larimer F."/>
            <person name="Land M."/>
            <person name="Hauser L."/>
            <person name="Kyrpides N."/>
            <person name="Ovchinnikova G."/>
            <person name="Beliaev A.S."/>
            <person name="Richardson P."/>
        </authorList>
    </citation>
    <scope>NUCLEOTIDE SEQUENCE</scope>
    <source>
        <strain evidence="3">2CP-1</strain>
    </source>
</reference>
<dbReference type="PANTHER" id="PTHR31793">
    <property type="entry name" value="4-HYDROXYBENZOYL-COA THIOESTERASE FAMILY MEMBER"/>
    <property type="match status" value="1"/>
</dbReference>
<name>B8JDN6_ANAD2</name>
<dbReference type="Proteomes" id="UP000007089">
    <property type="component" value="Chromosome"/>
</dbReference>
<dbReference type="PANTHER" id="PTHR31793:SF27">
    <property type="entry name" value="NOVEL THIOESTERASE SUPERFAMILY DOMAIN AND SAPOSIN A-TYPE DOMAIN CONTAINING PROTEIN (0610012H03RIK)"/>
    <property type="match status" value="1"/>
</dbReference>
<keyword evidence="2" id="KW-0378">Hydrolase</keyword>
<protein>
    <submittedName>
        <fullName evidence="3">Thioesterase superfamily protein</fullName>
    </submittedName>
</protein>
<dbReference type="EMBL" id="CP001359">
    <property type="protein sequence ID" value="ACL64131.1"/>
    <property type="molecule type" value="Genomic_DNA"/>
</dbReference>
<keyword evidence="4" id="KW-1185">Reference proteome</keyword>
<dbReference type="AlphaFoldDB" id="B8JDN6"/>
<evidence type="ECO:0000313" key="4">
    <source>
        <dbReference type="Proteomes" id="UP000007089"/>
    </source>
</evidence>
<comment type="similarity">
    <text evidence="1">Belongs to the 4-hydroxybenzoyl-CoA thioesterase family.</text>
</comment>
<dbReference type="CDD" id="cd00586">
    <property type="entry name" value="4HBT"/>
    <property type="match status" value="1"/>
</dbReference>
<evidence type="ECO:0000313" key="3">
    <source>
        <dbReference type="EMBL" id="ACL64131.1"/>
    </source>
</evidence>
<dbReference type="KEGG" id="acp:A2cp1_0777"/>
<dbReference type="InterPro" id="IPR029069">
    <property type="entry name" value="HotDog_dom_sf"/>
</dbReference>
<dbReference type="SUPFAM" id="SSF54637">
    <property type="entry name" value="Thioesterase/thiol ester dehydrase-isomerase"/>
    <property type="match status" value="1"/>
</dbReference>
<dbReference type="RefSeq" id="WP_012632150.1">
    <property type="nucleotide sequence ID" value="NC_011891.1"/>
</dbReference>
<dbReference type="HOGENOM" id="CLU_101141_5_2_7"/>
<proteinExistence type="inferred from homology"/>
<dbReference type="Pfam" id="PF13279">
    <property type="entry name" value="4HBT_2"/>
    <property type="match status" value="1"/>
</dbReference>
<accession>B8JDN6</accession>